<evidence type="ECO:0000259" key="1">
    <source>
        <dbReference type="Pfam" id="PF01610"/>
    </source>
</evidence>
<dbReference type="EMBL" id="AFCE01000243">
    <property type="protein sequence ID" value="EGL81361.1"/>
    <property type="molecule type" value="Genomic_DNA"/>
</dbReference>
<dbReference type="Pfam" id="PF01610">
    <property type="entry name" value="DDE_Tnp_ISL3"/>
    <property type="match status" value="1"/>
</dbReference>
<evidence type="ECO:0000313" key="2">
    <source>
        <dbReference type="EMBL" id="EGL81361.1"/>
    </source>
</evidence>
<name>F5LBC1_CALTT</name>
<reference evidence="2 3" key="1">
    <citation type="journal article" date="2011" name="J. Bacteriol.">
        <title>Draft genome sequence of the thermoalkaliphilic Caldalkalibacillus thermarum strain TA2.A1.</title>
        <authorList>
            <person name="Kalamorz F."/>
            <person name="Keis S."/>
            <person name="McMillan D.G."/>
            <person name="Olsson K."/>
            <person name="Stanton J.A."/>
            <person name="Stockwell P."/>
            <person name="Black M.A."/>
            <person name="Klingeman D.M."/>
            <person name="Land M.L."/>
            <person name="Han C.S."/>
            <person name="Martin S.L."/>
            <person name="Becher S.A."/>
            <person name="Peddie C.J."/>
            <person name="Morgan H.W."/>
            <person name="Matthies D."/>
            <person name="Preiss L."/>
            <person name="Meier T."/>
            <person name="Brown S.D."/>
            <person name="Cook G.M."/>
        </authorList>
    </citation>
    <scope>NUCLEOTIDE SEQUENCE [LARGE SCALE GENOMIC DNA]</scope>
    <source>
        <strain evidence="2 3">TA2.A1</strain>
    </source>
</reference>
<dbReference type="Proteomes" id="UP000010716">
    <property type="component" value="Unassembled WGS sequence"/>
</dbReference>
<accession>F5LBC1</accession>
<gene>
    <name evidence="2" type="ORF">CathTA2_0110</name>
</gene>
<sequence length="61" mass="6852">MDMSPAFIKGATEHFPEAAITFDKFHVIQAAKRKARGYRSDKNIIAMVYLLAGKLKLPCKL</sequence>
<dbReference type="AlphaFoldDB" id="F5LBC1"/>
<proteinExistence type="predicted"/>
<organism evidence="2 3">
    <name type="scientific">Caldalkalibacillus thermarum (strain TA2.A1)</name>
    <dbReference type="NCBI Taxonomy" id="986075"/>
    <lineage>
        <taxon>Bacteria</taxon>
        <taxon>Bacillati</taxon>
        <taxon>Bacillota</taxon>
        <taxon>Bacilli</taxon>
        <taxon>Bacillales</taxon>
        <taxon>Bacillaceae</taxon>
        <taxon>Caldalkalibacillus</taxon>
    </lineage>
</organism>
<comment type="caution">
    <text evidence="2">The sequence shown here is derived from an EMBL/GenBank/DDBJ whole genome shotgun (WGS) entry which is preliminary data.</text>
</comment>
<dbReference type="InterPro" id="IPR002560">
    <property type="entry name" value="Transposase_DDE"/>
</dbReference>
<protein>
    <submittedName>
        <fullName evidence="2">Transposase IS204/IS1001/IS1096/IS1165 family protein</fullName>
    </submittedName>
</protein>
<evidence type="ECO:0000313" key="3">
    <source>
        <dbReference type="Proteomes" id="UP000010716"/>
    </source>
</evidence>
<feature type="domain" description="Transposase IS204/IS1001/IS1096/IS1165 DDE" evidence="1">
    <location>
        <begin position="1"/>
        <end position="31"/>
    </location>
</feature>